<organism evidence="2 3">
    <name type="scientific">Batillaria attramentaria</name>
    <dbReference type="NCBI Taxonomy" id="370345"/>
    <lineage>
        <taxon>Eukaryota</taxon>
        <taxon>Metazoa</taxon>
        <taxon>Spiralia</taxon>
        <taxon>Lophotrochozoa</taxon>
        <taxon>Mollusca</taxon>
        <taxon>Gastropoda</taxon>
        <taxon>Caenogastropoda</taxon>
        <taxon>Sorbeoconcha</taxon>
        <taxon>Cerithioidea</taxon>
        <taxon>Batillariidae</taxon>
        <taxon>Batillaria</taxon>
    </lineage>
</organism>
<feature type="non-terminal residue" evidence="2">
    <location>
        <position position="1"/>
    </location>
</feature>
<sequence length="120" mass="12824">LLVLVVSGGCFMSTASPLGAETTREDIDIVVNGEMVHERRETDGTCRHAKNTATLADGHPGLVLVQISNDTDTCYVKEISQNEKDEAKTCKDGTVSRSLRDLCAGKKIISMVPAANSDSD</sequence>
<evidence type="ECO:0000256" key="1">
    <source>
        <dbReference type="SAM" id="SignalP"/>
    </source>
</evidence>
<keyword evidence="3" id="KW-1185">Reference proteome</keyword>
<feature type="signal peptide" evidence="1">
    <location>
        <begin position="1"/>
        <end position="15"/>
    </location>
</feature>
<keyword evidence="1" id="KW-0732">Signal</keyword>
<evidence type="ECO:0000313" key="2">
    <source>
        <dbReference type="EMBL" id="KAK7464544.1"/>
    </source>
</evidence>
<evidence type="ECO:0008006" key="4">
    <source>
        <dbReference type="Google" id="ProtNLM"/>
    </source>
</evidence>
<dbReference type="EMBL" id="JACVVK020000587">
    <property type="protein sequence ID" value="KAK7464544.1"/>
    <property type="molecule type" value="Genomic_DNA"/>
</dbReference>
<dbReference type="AlphaFoldDB" id="A0ABD0J7D9"/>
<protein>
    <recommendedName>
        <fullName evidence="4">Secreted protein</fullName>
    </recommendedName>
</protein>
<name>A0ABD0J7D9_9CAEN</name>
<accession>A0ABD0J7D9</accession>
<evidence type="ECO:0000313" key="3">
    <source>
        <dbReference type="Proteomes" id="UP001519460"/>
    </source>
</evidence>
<dbReference type="Proteomes" id="UP001519460">
    <property type="component" value="Unassembled WGS sequence"/>
</dbReference>
<reference evidence="2 3" key="1">
    <citation type="journal article" date="2023" name="Sci. Data">
        <title>Genome assembly of the Korean intertidal mud-creeper Batillaria attramentaria.</title>
        <authorList>
            <person name="Patra A.K."/>
            <person name="Ho P.T."/>
            <person name="Jun S."/>
            <person name="Lee S.J."/>
            <person name="Kim Y."/>
            <person name="Won Y.J."/>
        </authorList>
    </citation>
    <scope>NUCLEOTIDE SEQUENCE [LARGE SCALE GENOMIC DNA]</scope>
    <source>
        <strain evidence="2">Wonlab-2016</strain>
    </source>
</reference>
<proteinExistence type="predicted"/>
<feature type="chain" id="PRO_5044873807" description="Secreted protein" evidence="1">
    <location>
        <begin position="16"/>
        <end position="120"/>
    </location>
</feature>
<gene>
    <name evidence="2" type="ORF">BaRGS_00037905</name>
</gene>
<feature type="non-terminal residue" evidence="2">
    <location>
        <position position="120"/>
    </location>
</feature>
<comment type="caution">
    <text evidence="2">The sequence shown here is derived from an EMBL/GenBank/DDBJ whole genome shotgun (WGS) entry which is preliminary data.</text>
</comment>